<keyword evidence="1" id="KW-0812">Transmembrane</keyword>
<evidence type="ECO:0000313" key="3">
    <source>
        <dbReference type="EMBL" id="QBI19715.1"/>
    </source>
</evidence>
<protein>
    <submittedName>
        <fullName evidence="3">Acyltransferase</fullName>
    </submittedName>
</protein>
<dbReference type="InterPro" id="IPR002656">
    <property type="entry name" value="Acyl_transf_3_dom"/>
</dbReference>
<dbReference type="EMBL" id="CP036402">
    <property type="protein sequence ID" value="QBI19715.1"/>
    <property type="molecule type" value="Genomic_DNA"/>
</dbReference>
<dbReference type="RefSeq" id="WP_131154712.1">
    <property type="nucleotide sequence ID" value="NZ_CP036402.1"/>
</dbReference>
<feature type="transmembrane region" description="Helical" evidence="1">
    <location>
        <begin position="80"/>
        <end position="101"/>
    </location>
</feature>
<feature type="transmembrane region" description="Helical" evidence="1">
    <location>
        <begin position="39"/>
        <end position="60"/>
    </location>
</feature>
<evidence type="ECO:0000256" key="1">
    <source>
        <dbReference type="SAM" id="Phobius"/>
    </source>
</evidence>
<keyword evidence="1" id="KW-1133">Transmembrane helix</keyword>
<accession>A0A411YER3</accession>
<feature type="transmembrane region" description="Helical" evidence="1">
    <location>
        <begin position="157"/>
        <end position="180"/>
    </location>
</feature>
<keyword evidence="3" id="KW-0012">Acyltransferase</keyword>
<dbReference type="GO" id="GO:0016747">
    <property type="term" value="F:acyltransferase activity, transferring groups other than amino-acyl groups"/>
    <property type="evidence" value="ECO:0007669"/>
    <property type="project" value="InterPro"/>
</dbReference>
<keyword evidence="1" id="KW-0472">Membrane</keyword>
<evidence type="ECO:0000259" key="2">
    <source>
        <dbReference type="Pfam" id="PF01757"/>
    </source>
</evidence>
<proteinExistence type="predicted"/>
<evidence type="ECO:0000313" key="4">
    <source>
        <dbReference type="Proteomes" id="UP000291469"/>
    </source>
</evidence>
<sequence length="452" mass="48878">MTEPSYPDEAGTTQDPAERLTAARIAELTPLDRNRYADFLRVLAICIVVLGHWLVAVVLIDDGWEAGSLLAMEPWTQWLTWIFQVMPLFFFVGGYANAAAWRSARQRGQPWAQWIRVRARRLLRPVLPLLVLWVPLAAILGTLGVPGDLLQLGTQVAFIPAWFLAAYLLVCAIVPTTWALHERLGAWAVVAFAVAAALVDIVHLFGVPLLGWANFVFVWAGIHQLGYLWYAERLPTRVPAALTLLGAGLAALVALTQLADYPLSLVGTGIEDERSNNSPPTVALTALGVAQVGLVLALRRPAERWLQRPAVWARVVIGGSLAMTVYLWHMTALVLVIALTYPTGLWPAGSEIDATWWAMRPLWWALLAAALAGLVAVFARFERSGKPIPRRGRVRTAVGLAASTAGIGLLVAGGLYDPARTLGVPLSALGLLALGLGALGVLRPRPSREGGE</sequence>
<dbReference type="Pfam" id="PF01757">
    <property type="entry name" value="Acyl_transf_3"/>
    <property type="match status" value="1"/>
</dbReference>
<feature type="transmembrane region" description="Helical" evidence="1">
    <location>
        <begin position="361"/>
        <end position="381"/>
    </location>
</feature>
<feature type="transmembrane region" description="Helical" evidence="1">
    <location>
        <begin position="311"/>
        <end position="341"/>
    </location>
</feature>
<feature type="transmembrane region" description="Helical" evidence="1">
    <location>
        <begin position="393"/>
        <end position="416"/>
    </location>
</feature>
<keyword evidence="3" id="KW-0808">Transferase</keyword>
<dbReference type="AlphaFoldDB" id="A0A411YER3"/>
<dbReference type="Proteomes" id="UP000291469">
    <property type="component" value="Chromosome"/>
</dbReference>
<reference evidence="3 4" key="1">
    <citation type="submission" date="2019-01" db="EMBL/GenBank/DDBJ databases">
        <title>Egibacter rhizosphaerae EGI 80759T.</title>
        <authorList>
            <person name="Chen D.-D."/>
            <person name="Tian Y."/>
            <person name="Jiao J.-Y."/>
            <person name="Zhang X.-T."/>
            <person name="Zhang Y.-G."/>
            <person name="Zhang Y."/>
            <person name="Xiao M."/>
            <person name="Shu W.-S."/>
            <person name="Li W.-J."/>
        </authorList>
    </citation>
    <scope>NUCLEOTIDE SEQUENCE [LARGE SCALE GENOMIC DNA]</scope>
    <source>
        <strain evidence="3 4">EGI 80759</strain>
    </source>
</reference>
<feature type="transmembrane region" description="Helical" evidence="1">
    <location>
        <begin position="279"/>
        <end position="299"/>
    </location>
</feature>
<organism evidence="3 4">
    <name type="scientific">Egibacter rhizosphaerae</name>
    <dbReference type="NCBI Taxonomy" id="1670831"/>
    <lineage>
        <taxon>Bacteria</taxon>
        <taxon>Bacillati</taxon>
        <taxon>Actinomycetota</taxon>
        <taxon>Nitriliruptoria</taxon>
        <taxon>Egibacterales</taxon>
        <taxon>Egibacteraceae</taxon>
        <taxon>Egibacter</taxon>
    </lineage>
</organism>
<gene>
    <name evidence="3" type="ORF">ER308_09250</name>
</gene>
<feature type="transmembrane region" description="Helical" evidence="1">
    <location>
        <begin position="187"/>
        <end position="206"/>
    </location>
</feature>
<keyword evidence="4" id="KW-1185">Reference proteome</keyword>
<feature type="domain" description="Acyltransferase 3" evidence="2">
    <location>
        <begin position="35"/>
        <end position="376"/>
    </location>
</feature>
<feature type="transmembrane region" description="Helical" evidence="1">
    <location>
        <begin position="422"/>
        <end position="442"/>
    </location>
</feature>
<feature type="transmembrane region" description="Helical" evidence="1">
    <location>
        <begin position="212"/>
        <end position="231"/>
    </location>
</feature>
<name>A0A411YER3_9ACTN</name>
<feature type="transmembrane region" description="Helical" evidence="1">
    <location>
        <begin position="122"/>
        <end position="145"/>
    </location>
</feature>
<feature type="transmembrane region" description="Helical" evidence="1">
    <location>
        <begin position="238"/>
        <end position="259"/>
    </location>
</feature>
<dbReference type="KEGG" id="erz:ER308_09250"/>
<dbReference type="OrthoDB" id="8206682at2"/>